<evidence type="ECO:0000313" key="1">
    <source>
        <dbReference type="EMBL" id="UUT36747.1"/>
    </source>
</evidence>
<organism evidence="1 2">
    <name type="scientific">Microbacterium elymi</name>
    <dbReference type="NCBI Taxonomy" id="2909587"/>
    <lineage>
        <taxon>Bacteria</taxon>
        <taxon>Bacillati</taxon>
        <taxon>Actinomycetota</taxon>
        <taxon>Actinomycetes</taxon>
        <taxon>Micrococcales</taxon>
        <taxon>Microbacteriaceae</taxon>
        <taxon>Microbacterium</taxon>
    </lineage>
</organism>
<proteinExistence type="predicted"/>
<dbReference type="RefSeq" id="WP_259613423.1">
    <property type="nucleotide sequence ID" value="NZ_CP091139.2"/>
</dbReference>
<sequence length="52" mass="5449">MRSASLGVCPVVGSWVMSLTVKMPNCIPGQVLVSLTIGSRFPDAGGHPFLCM</sequence>
<protein>
    <submittedName>
        <fullName evidence="1">Uncharacterized protein</fullName>
    </submittedName>
</protein>
<name>A0ABY5NNI4_9MICO</name>
<dbReference type="Proteomes" id="UP001054811">
    <property type="component" value="Chromosome"/>
</dbReference>
<gene>
    <name evidence="1" type="ORF">L2X98_32915</name>
</gene>
<evidence type="ECO:0000313" key="2">
    <source>
        <dbReference type="Proteomes" id="UP001054811"/>
    </source>
</evidence>
<dbReference type="EMBL" id="CP091139">
    <property type="protein sequence ID" value="UUT36747.1"/>
    <property type="molecule type" value="Genomic_DNA"/>
</dbReference>
<accession>A0ABY5NNI4</accession>
<reference evidence="1" key="1">
    <citation type="submission" date="2022-01" db="EMBL/GenBank/DDBJ databases">
        <title>Microbacterium eymi and Microbacterium rhizovicinus sp. nov., isolated from the rhizospheric soil of Elymus tsukushiensis, a plant native to the Dokdo Islands, Republic of Korea.</title>
        <authorList>
            <person name="Hwang Y.J."/>
        </authorList>
    </citation>
    <scope>NUCLEOTIDE SEQUENCE</scope>
    <source>
        <strain evidence="1">KUDC0405</strain>
    </source>
</reference>
<keyword evidence="2" id="KW-1185">Reference proteome</keyword>